<reference evidence="1 2" key="1">
    <citation type="submission" date="2015-09" db="EMBL/GenBank/DDBJ databases">
        <title>Sorangium comparison.</title>
        <authorList>
            <person name="Zaburannyi N."/>
            <person name="Bunk B."/>
            <person name="Overmann J."/>
            <person name="Mueller R."/>
        </authorList>
    </citation>
    <scope>NUCLEOTIDE SEQUENCE [LARGE SCALE GENOMIC DNA]</scope>
    <source>
        <strain evidence="1 2">So ceGT47</strain>
    </source>
</reference>
<evidence type="ECO:0000313" key="1">
    <source>
        <dbReference type="EMBL" id="AUX26735.1"/>
    </source>
</evidence>
<dbReference type="AlphaFoldDB" id="A0A4P2QAS3"/>
<organism evidence="1 2">
    <name type="scientific">Sorangium cellulosum</name>
    <name type="common">Polyangium cellulosum</name>
    <dbReference type="NCBI Taxonomy" id="56"/>
    <lineage>
        <taxon>Bacteria</taxon>
        <taxon>Pseudomonadati</taxon>
        <taxon>Myxococcota</taxon>
        <taxon>Polyangia</taxon>
        <taxon>Polyangiales</taxon>
        <taxon>Polyangiaceae</taxon>
        <taxon>Sorangium</taxon>
    </lineage>
</organism>
<evidence type="ECO:0000313" key="2">
    <source>
        <dbReference type="Proteomes" id="UP000295781"/>
    </source>
</evidence>
<protein>
    <submittedName>
        <fullName evidence="1">Uncharacterized protein</fullName>
    </submittedName>
</protein>
<dbReference type="Proteomes" id="UP000295781">
    <property type="component" value="Chromosome"/>
</dbReference>
<name>A0A4P2QAS3_SORCE</name>
<dbReference type="EMBL" id="CP012670">
    <property type="protein sequence ID" value="AUX26735.1"/>
    <property type="molecule type" value="Genomic_DNA"/>
</dbReference>
<proteinExistence type="predicted"/>
<accession>A0A4P2QAS3</accession>
<sequence>MIDDAANGAVYVAIGGIAQSALRGYVSPVVVEDDNLLLGPSSAAPRRHRAVRKQYWGAQPSAKLNEELARSDGPPLCVVLPPTLRGLLSFGRICASCIERKRPVFAIALGPDIAVAPTRGYDPTEDIVFDVADALRQRPPVVRCSSLETALVATVWKMWCRRSPVALSRFCASASSLHPQLANLGCYHAGWFPRQIGSNILLSRFDELLLRQLSNEWTTSSKVFLGAMSARSGLHEWLSHVGDLYVPRRLLEWCWHGQGRIVECQEHPEKPSELSRWSFRWRPGGEAILDALPSLRDAPPVAIGGAMAYDPDRGWVCRVGAGGTPFLSRLATASTGAQRV</sequence>
<gene>
    <name evidence="1" type="ORF">SOCEGT47_073050</name>
</gene>